<dbReference type="NCBIfam" id="TIGR01509">
    <property type="entry name" value="HAD-SF-IA-v3"/>
    <property type="match status" value="1"/>
</dbReference>
<dbReference type="NCBIfam" id="TIGR02009">
    <property type="entry name" value="PGMB-YQAB-SF"/>
    <property type="match status" value="1"/>
</dbReference>
<dbReference type="GO" id="GO:0008801">
    <property type="term" value="F:beta-phosphoglucomutase activity"/>
    <property type="evidence" value="ECO:0007669"/>
    <property type="project" value="UniProtKB-EC"/>
</dbReference>
<dbReference type="Proteomes" id="UP000614200">
    <property type="component" value="Unassembled WGS sequence"/>
</dbReference>
<dbReference type="CDD" id="cd02598">
    <property type="entry name" value="HAD_BPGM"/>
    <property type="match status" value="1"/>
</dbReference>
<comment type="similarity">
    <text evidence="1">Belongs to the HAD-like hydrolase superfamily. CbbY/CbbZ/Gph/YieH family.</text>
</comment>
<dbReference type="SFLD" id="SFLDG01135">
    <property type="entry name" value="C1.5.6:_HAD__Beta-PGM__Phospha"/>
    <property type="match status" value="1"/>
</dbReference>
<dbReference type="SUPFAM" id="SSF48208">
    <property type="entry name" value="Six-hairpin glycosidases"/>
    <property type="match status" value="1"/>
</dbReference>
<dbReference type="InterPro" id="IPR012341">
    <property type="entry name" value="6hp_glycosidase-like_sf"/>
</dbReference>
<dbReference type="SUPFAM" id="SSF74650">
    <property type="entry name" value="Galactose mutarotase-like"/>
    <property type="match status" value="1"/>
</dbReference>
<dbReference type="Pfam" id="PF03633">
    <property type="entry name" value="Glyco_hydro_65C"/>
    <property type="match status" value="1"/>
</dbReference>
<feature type="domain" description="Glycoside hydrolase family 65 C-terminal" evidence="3">
    <location>
        <begin position="685"/>
        <end position="742"/>
    </location>
</feature>
<dbReference type="InterPro" id="IPR005195">
    <property type="entry name" value="Glyco_hydro_65_M"/>
</dbReference>
<dbReference type="InterPro" id="IPR036412">
    <property type="entry name" value="HAD-like_sf"/>
</dbReference>
<dbReference type="Gene3D" id="2.70.98.40">
    <property type="entry name" value="Glycoside hydrolase, family 65, N-terminal domain"/>
    <property type="match status" value="1"/>
</dbReference>
<feature type="domain" description="Glycoside hydrolase family 65 N-terminal" evidence="4">
    <location>
        <begin position="7"/>
        <end position="249"/>
    </location>
</feature>
<protein>
    <submittedName>
        <fullName evidence="5">Beta-phosphoglucomutase</fullName>
        <ecNumber evidence="5">5.4.2.6</ecNumber>
    </submittedName>
</protein>
<organism evidence="5 6">
    <name type="scientific">Fusibacter ferrireducens</name>
    <dbReference type="NCBI Taxonomy" id="2785058"/>
    <lineage>
        <taxon>Bacteria</taxon>
        <taxon>Bacillati</taxon>
        <taxon>Bacillota</taxon>
        <taxon>Clostridia</taxon>
        <taxon>Eubacteriales</taxon>
        <taxon>Eubacteriales Family XII. Incertae Sedis</taxon>
        <taxon>Fusibacter</taxon>
    </lineage>
</organism>
<dbReference type="InterPro" id="IPR010976">
    <property type="entry name" value="B-phosphoglucomutase_hydrolase"/>
</dbReference>
<dbReference type="InterPro" id="IPR023214">
    <property type="entry name" value="HAD_sf"/>
</dbReference>
<dbReference type="SFLD" id="SFLDS00003">
    <property type="entry name" value="Haloacid_Dehalogenase"/>
    <property type="match status" value="1"/>
</dbReference>
<accession>A0ABR9ZUN9</accession>
<evidence type="ECO:0000313" key="6">
    <source>
        <dbReference type="Proteomes" id="UP000614200"/>
    </source>
</evidence>
<dbReference type="InterPro" id="IPR005194">
    <property type="entry name" value="Glyco_hydro_65_C"/>
</dbReference>
<dbReference type="Pfam" id="PF03636">
    <property type="entry name" value="Glyco_hydro_65N"/>
    <property type="match status" value="1"/>
</dbReference>
<sequence>MWKFEKNSYEPKTQILDESLFMVGNGYIGVRGCFEEGYPEGDSIRGTYINGLYDRVPMVHAEMAYGFPTVQDKQPRLLDTQTCAVYLDGEPAGLVEGRYQAYLRTLDYLKGETRRSYIFITKSGRKAQLCFKRLASFVEKNILVYRIEVQYEGVIELVSICDTNIENYSNPNDPRTGQSHTQLMKLMALSHEGEDVHVMMQTQNTSIKQATTVRHHVKTGLNSEMVHITKAGAIETHIQGKDHLVLDKICLFTDGLRNENIDMDIQPLLNKLKDSYDYDYFSNLQSQYLDEFWLKTGIEIEGASSDQSAIRYMQYQLLQSVGTDLNANISAKGLSGEGYEGHYFWDTEIYVLPVMLFNQPERAKTLLEYRYHILPQARLRAHELGHHKGAAYAWRTISGIECSGYFPAGTAQYHINSDIAYAFIQYYLYTGDLAFMASKGAEVIFETARIWLEIGHFHQGTFQIHNVTGPDEYTAIVNNNYYTNAMAKYHLMWANRFYNMLKNTTDIELLKQAEMLFEKIGITDDEAETMLKASDQMYFKFDENLRLYAQDDSFLSKPRWPFETADPSKKPLLLHYHPLTIYRHQVLKQADTVLAHFLLEQYAEPEFIKNAFDFYEELTTHDSSLSSCIYGIVASKCGLNQKAYAYFKESIVLDLEDTHHNTKDGLHMANMAGSILGVVAGFAGLRVTENGISIKSNLPKSWQKLKFKIEFRGRIIEIEIHHDGVDCKLIKGNPINIKVNDKWHLLKLDHDSYRGIVFDLDGVLTETSHAHYLAWKALAEGLNFSVPDALEDQVRGISRRAALDMVLAYSENALKYTEAEKEALATRKNEIYLEKIAHYTDRDLCDGARTLLDFLKNNGFKIALASASRNAPFLIKAMGIESYFDAVVNPQDIKKGKPAPDIFLKACELIDLNPSECIGVEDAYAGIESIKTAGLLPIGIGHMDTLYNSDIVMNDLNLLLSLLE</sequence>
<dbReference type="Gene3D" id="1.10.150.240">
    <property type="entry name" value="Putative phosphatase, domain 2"/>
    <property type="match status" value="1"/>
</dbReference>
<evidence type="ECO:0000259" key="3">
    <source>
        <dbReference type="Pfam" id="PF03633"/>
    </source>
</evidence>
<dbReference type="Pfam" id="PF03632">
    <property type="entry name" value="Glyco_hydro_65m"/>
    <property type="match status" value="1"/>
</dbReference>
<dbReference type="EMBL" id="JADKNH010000008">
    <property type="protein sequence ID" value="MBF4694160.1"/>
    <property type="molecule type" value="Genomic_DNA"/>
</dbReference>
<dbReference type="SUPFAM" id="SSF56784">
    <property type="entry name" value="HAD-like"/>
    <property type="match status" value="1"/>
</dbReference>
<dbReference type="Gene3D" id="2.60.420.10">
    <property type="entry name" value="Maltose phosphorylase, domain 3"/>
    <property type="match status" value="1"/>
</dbReference>
<dbReference type="Gene3D" id="1.50.10.10">
    <property type="match status" value="1"/>
</dbReference>
<proteinExistence type="inferred from homology"/>
<feature type="domain" description="Glycoside hydrolase family 65 central catalytic" evidence="2">
    <location>
        <begin position="311"/>
        <end position="675"/>
    </location>
</feature>
<gene>
    <name evidence="5" type="primary">pgmB</name>
    <name evidence="5" type="ORF">ISU02_13645</name>
</gene>
<dbReference type="SFLD" id="SFLDG01129">
    <property type="entry name" value="C1.5:_HAD__Beta-PGM__Phosphata"/>
    <property type="match status" value="1"/>
</dbReference>
<dbReference type="InterPro" id="IPR006439">
    <property type="entry name" value="HAD-SF_hydro_IA"/>
</dbReference>
<keyword evidence="5" id="KW-0413">Isomerase</keyword>
<dbReference type="Gene3D" id="3.40.50.1000">
    <property type="entry name" value="HAD superfamily/HAD-like"/>
    <property type="match status" value="1"/>
</dbReference>
<dbReference type="InterPro" id="IPR023198">
    <property type="entry name" value="PGP-like_dom2"/>
</dbReference>
<dbReference type="InterPro" id="IPR010972">
    <property type="entry name" value="Beta-PGM"/>
</dbReference>
<dbReference type="EC" id="5.4.2.6" evidence="5"/>
<dbReference type="PRINTS" id="PR00413">
    <property type="entry name" value="HADHALOGNASE"/>
</dbReference>
<dbReference type="InterPro" id="IPR037018">
    <property type="entry name" value="GH65_N"/>
</dbReference>
<reference evidence="5 6" key="1">
    <citation type="submission" date="2020-11" db="EMBL/GenBank/DDBJ databases">
        <title>Fusibacter basophilias sp. nov.</title>
        <authorList>
            <person name="Qiu D."/>
        </authorList>
    </citation>
    <scope>NUCLEOTIDE SEQUENCE [LARGE SCALE GENOMIC DNA]</scope>
    <source>
        <strain evidence="5 6">Q10-2</strain>
    </source>
</reference>
<dbReference type="PANTHER" id="PTHR11051">
    <property type="entry name" value="GLYCOSYL HYDROLASE-RELATED"/>
    <property type="match status" value="1"/>
</dbReference>
<dbReference type="NCBIfam" id="TIGR01990">
    <property type="entry name" value="bPGM"/>
    <property type="match status" value="1"/>
</dbReference>
<keyword evidence="6" id="KW-1185">Reference proteome</keyword>
<comment type="caution">
    <text evidence="5">The sequence shown here is derived from an EMBL/GenBank/DDBJ whole genome shotgun (WGS) entry which is preliminary data.</text>
</comment>
<dbReference type="InterPro" id="IPR011013">
    <property type="entry name" value="Gal_mutarotase_sf_dom"/>
</dbReference>
<evidence type="ECO:0000259" key="4">
    <source>
        <dbReference type="Pfam" id="PF03636"/>
    </source>
</evidence>
<evidence type="ECO:0000259" key="2">
    <source>
        <dbReference type="Pfam" id="PF03632"/>
    </source>
</evidence>
<evidence type="ECO:0000256" key="1">
    <source>
        <dbReference type="ARBA" id="ARBA00006171"/>
    </source>
</evidence>
<dbReference type="Pfam" id="PF00702">
    <property type="entry name" value="Hydrolase"/>
    <property type="match status" value="1"/>
</dbReference>
<name>A0ABR9ZUN9_9FIRM</name>
<dbReference type="RefSeq" id="WP_194702403.1">
    <property type="nucleotide sequence ID" value="NZ_JADKNH010000008.1"/>
</dbReference>
<dbReference type="PANTHER" id="PTHR11051:SF8">
    <property type="entry name" value="PROTEIN-GLUCOSYLGALACTOSYLHYDROXYLYSINE GLUCOSIDASE"/>
    <property type="match status" value="1"/>
</dbReference>
<dbReference type="InterPro" id="IPR008928">
    <property type="entry name" value="6-hairpin_glycosidase_sf"/>
</dbReference>
<evidence type="ECO:0000313" key="5">
    <source>
        <dbReference type="EMBL" id="MBF4694160.1"/>
    </source>
</evidence>
<dbReference type="InterPro" id="IPR005196">
    <property type="entry name" value="Glyco_hydro_65_N"/>
</dbReference>